<reference evidence="1" key="1">
    <citation type="submission" date="2019-08" db="EMBL/GenBank/DDBJ databases">
        <authorList>
            <person name="Kucharzyk K."/>
            <person name="Murdoch R.W."/>
            <person name="Higgins S."/>
            <person name="Loffler F."/>
        </authorList>
    </citation>
    <scope>NUCLEOTIDE SEQUENCE</scope>
</reference>
<organism evidence="1">
    <name type="scientific">bioreactor metagenome</name>
    <dbReference type="NCBI Taxonomy" id="1076179"/>
    <lineage>
        <taxon>unclassified sequences</taxon>
        <taxon>metagenomes</taxon>
        <taxon>ecological metagenomes</taxon>
    </lineage>
</organism>
<proteinExistence type="predicted"/>
<comment type="caution">
    <text evidence="1">The sequence shown here is derived from an EMBL/GenBank/DDBJ whole genome shotgun (WGS) entry which is preliminary data.</text>
</comment>
<gene>
    <name evidence="1" type="ORF">SDC9_137459</name>
</gene>
<accession>A0A645DML5</accession>
<sequence>MPKMSSFTKLDKTIANQNKKVYNSSMKNKGGVGKKYNDEYIIGRFFDNVLKHIKIHFEYLQNVKFAYT</sequence>
<protein>
    <submittedName>
        <fullName evidence="1">Uncharacterized protein</fullName>
    </submittedName>
</protein>
<evidence type="ECO:0000313" key="1">
    <source>
        <dbReference type="EMBL" id="MPM90338.1"/>
    </source>
</evidence>
<name>A0A645DML5_9ZZZZ</name>
<dbReference type="EMBL" id="VSSQ01037607">
    <property type="protein sequence ID" value="MPM90338.1"/>
    <property type="molecule type" value="Genomic_DNA"/>
</dbReference>
<dbReference type="AlphaFoldDB" id="A0A645DML5"/>